<dbReference type="EMBL" id="SDKM01000035">
    <property type="protein sequence ID" value="RYP83264.1"/>
    <property type="molecule type" value="Genomic_DNA"/>
</dbReference>
<dbReference type="InterPro" id="IPR011009">
    <property type="entry name" value="Kinase-like_dom_sf"/>
</dbReference>
<evidence type="ECO:0000313" key="2">
    <source>
        <dbReference type="EMBL" id="RYP83264.1"/>
    </source>
</evidence>
<dbReference type="Proteomes" id="UP000295198">
    <property type="component" value="Unassembled WGS sequence"/>
</dbReference>
<accession>A0A4Q4Z8B9</accession>
<gene>
    <name evidence="2" type="ORF">EKO23_19580</name>
</gene>
<keyword evidence="2" id="KW-0808">Transferase</keyword>
<feature type="domain" description="Aminoglycoside phosphotransferase" evidence="1">
    <location>
        <begin position="55"/>
        <end position="272"/>
    </location>
</feature>
<dbReference type="Gene3D" id="3.90.1200.10">
    <property type="match status" value="1"/>
</dbReference>
<reference evidence="2 3" key="1">
    <citation type="submission" date="2019-01" db="EMBL/GenBank/DDBJ databases">
        <title>Nocardioides guangzhouensis sp. nov., an actinobacterium isolated from soil.</title>
        <authorList>
            <person name="Fu Y."/>
            <person name="Cai Y."/>
            <person name="Lin Z."/>
            <person name="Chen P."/>
        </authorList>
    </citation>
    <scope>NUCLEOTIDE SEQUENCE [LARGE SCALE GENOMIC DNA]</scope>
    <source>
        <strain evidence="2 3">130</strain>
    </source>
</reference>
<dbReference type="GO" id="GO:0016740">
    <property type="term" value="F:transferase activity"/>
    <property type="evidence" value="ECO:0007669"/>
    <property type="project" value="UniProtKB-KW"/>
</dbReference>
<proteinExistence type="predicted"/>
<dbReference type="InterPro" id="IPR002575">
    <property type="entry name" value="Aminoglycoside_PTrfase"/>
</dbReference>
<comment type="caution">
    <text evidence="2">The sequence shown here is derived from an EMBL/GenBank/DDBJ whole genome shotgun (WGS) entry which is preliminary data.</text>
</comment>
<protein>
    <submittedName>
        <fullName evidence="2">Aminoglycoside phosphotransferase family protein</fullName>
    </submittedName>
</protein>
<name>A0A4Q4Z8B9_9ACTN</name>
<dbReference type="Pfam" id="PF01636">
    <property type="entry name" value="APH"/>
    <property type="match status" value="1"/>
</dbReference>
<keyword evidence="3" id="KW-1185">Reference proteome</keyword>
<dbReference type="AlphaFoldDB" id="A0A4Q4Z8B9"/>
<sequence length="335" mass="36234">MRRRRGTRSRPSPGASTYGGLVLDPTYAGLVAERFGLGEDARLHGPVAFGRLGEIWQLDSGRGRFAVKHAHVAVSVEDAEVDAAYQDVVRSAGVPMPAVVRAVDGTVLAGVGDAHVRVYEWVDVLPADRRLDPGELGRVLASIHAAAVPTDDPVDGWYVDPVGAETWLGLLERLRRAEAPFVERLVAVLPDVLEAESILTPPRRVQLCHRDLWADNVRRTPGGGLVTLDWENSGPGDVNGELGCALFEYGLGEHDRMRTLYAAYVDAGGPGRLSGRGDLTMLVAQLGHIARVGCERWLTSSTDQERAGNADWVTEFLDEPVTVEAVDRILRAVNG</sequence>
<evidence type="ECO:0000259" key="1">
    <source>
        <dbReference type="Pfam" id="PF01636"/>
    </source>
</evidence>
<evidence type="ECO:0000313" key="3">
    <source>
        <dbReference type="Proteomes" id="UP000295198"/>
    </source>
</evidence>
<dbReference type="OrthoDB" id="928522at2"/>
<organism evidence="2 3">
    <name type="scientific">Nocardioides guangzhouensis</name>
    <dbReference type="NCBI Taxonomy" id="2497878"/>
    <lineage>
        <taxon>Bacteria</taxon>
        <taxon>Bacillati</taxon>
        <taxon>Actinomycetota</taxon>
        <taxon>Actinomycetes</taxon>
        <taxon>Propionibacteriales</taxon>
        <taxon>Nocardioidaceae</taxon>
        <taxon>Nocardioides</taxon>
    </lineage>
</organism>
<dbReference type="SUPFAM" id="SSF56112">
    <property type="entry name" value="Protein kinase-like (PK-like)"/>
    <property type="match status" value="1"/>
</dbReference>